<name>A0A2X3HF67_KLEPN</name>
<organism evidence="1 2">
    <name type="scientific">Klebsiella pneumoniae</name>
    <dbReference type="NCBI Taxonomy" id="573"/>
    <lineage>
        <taxon>Bacteria</taxon>
        <taxon>Pseudomonadati</taxon>
        <taxon>Pseudomonadota</taxon>
        <taxon>Gammaproteobacteria</taxon>
        <taxon>Enterobacterales</taxon>
        <taxon>Enterobacteriaceae</taxon>
        <taxon>Klebsiella/Raoultella group</taxon>
        <taxon>Klebsiella</taxon>
        <taxon>Klebsiella pneumoniae complex</taxon>
    </lineage>
</organism>
<protein>
    <submittedName>
        <fullName evidence="1">Uncharacterized protein</fullName>
    </submittedName>
</protein>
<evidence type="ECO:0000313" key="1">
    <source>
        <dbReference type="EMBL" id="SQC71227.1"/>
    </source>
</evidence>
<proteinExistence type="predicted"/>
<dbReference type="EMBL" id="UASN01000023">
    <property type="protein sequence ID" value="SQC71227.1"/>
    <property type="molecule type" value="Genomic_DNA"/>
</dbReference>
<reference evidence="1 2" key="1">
    <citation type="submission" date="2018-06" db="EMBL/GenBank/DDBJ databases">
        <authorList>
            <consortium name="Pathogen Informatics"/>
            <person name="Doyle S."/>
        </authorList>
    </citation>
    <scope>NUCLEOTIDE SEQUENCE [LARGE SCALE GENOMIC DNA]</scope>
    <source>
        <strain evidence="1 2">NCTC9601</strain>
    </source>
</reference>
<dbReference type="Proteomes" id="UP000251123">
    <property type="component" value="Unassembled WGS sequence"/>
</dbReference>
<evidence type="ECO:0000313" key="2">
    <source>
        <dbReference type="Proteomes" id="UP000251123"/>
    </source>
</evidence>
<accession>A0A2X3HF67</accession>
<gene>
    <name evidence="1" type="ORF">NCTC9601_06427</name>
</gene>
<sequence length="85" mass="9756">MRRMVSRDNVNNAFINASPEGFLMKRGFYGWITFELMPQHFIIVIIKKQVMNAGFSCNGFLAQRLQRGSSIKESEFICGGDMQDM</sequence>
<dbReference type="AlphaFoldDB" id="A0A2X3HF67"/>